<evidence type="ECO:0000313" key="4">
    <source>
        <dbReference type="Proteomes" id="UP000006753"/>
    </source>
</evidence>
<dbReference type="OrthoDB" id="272271at2759"/>
<reference evidence="3 4" key="1">
    <citation type="journal article" date="2012" name="BMC Genomics">
        <title>Sequencing the genome of Marssonina brunnea reveals fungus-poplar co-evolution.</title>
        <authorList>
            <person name="Zhu S."/>
            <person name="Cao Y.-Z."/>
            <person name="Jiang C."/>
            <person name="Tan B.-Y."/>
            <person name="Wang Z."/>
            <person name="Feng S."/>
            <person name="Zhang L."/>
            <person name="Su X.-H."/>
            <person name="Brejova B."/>
            <person name="Vinar T."/>
            <person name="Xu M."/>
            <person name="Wang M.-X."/>
            <person name="Zhang S.-G."/>
            <person name="Huang M.-R."/>
            <person name="Wu R."/>
            <person name="Zhou Y."/>
        </authorList>
    </citation>
    <scope>NUCLEOTIDE SEQUENCE [LARGE SCALE GENOMIC DNA]</scope>
    <source>
        <strain evidence="3 4">MB_m1</strain>
    </source>
</reference>
<accession>K1WR28</accession>
<keyword evidence="1" id="KW-0560">Oxidoreductase</keyword>
<keyword evidence="3" id="KW-0223">Dioxygenase</keyword>
<dbReference type="InterPro" id="IPR042098">
    <property type="entry name" value="TauD-like_sf"/>
</dbReference>
<dbReference type="InterPro" id="IPR003819">
    <property type="entry name" value="TauD/TfdA-like"/>
</dbReference>
<feature type="domain" description="TauD/TfdA-like" evidence="2">
    <location>
        <begin position="62"/>
        <end position="122"/>
    </location>
</feature>
<dbReference type="InParanoid" id="K1WR28"/>
<organism evidence="3 4">
    <name type="scientific">Marssonina brunnea f. sp. multigermtubi (strain MB_m1)</name>
    <name type="common">Marssonina leaf spot fungus</name>
    <dbReference type="NCBI Taxonomy" id="1072389"/>
    <lineage>
        <taxon>Eukaryota</taxon>
        <taxon>Fungi</taxon>
        <taxon>Dikarya</taxon>
        <taxon>Ascomycota</taxon>
        <taxon>Pezizomycotina</taxon>
        <taxon>Leotiomycetes</taxon>
        <taxon>Helotiales</taxon>
        <taxon>Drepanopezizaceae</taxon>
        <taxon>Drepanopeziza</taxon>
    </lineage>
</organism>
<evidence type="ECO:0000259" key="2">
    <source>
        <dbReference type="Pfam" id="PF02668"/>
    </source>
</evidence>
<dbReference type="Proteomes" id="UP000006753">
    <property type="component" value="Unassembled WGS sequence"/>
</dbReference>
<evidence type="ECO:0000256" key="1">
    <source>
        <dbReference type="ARBA" id="ARBA00023002"/>
    </source>
</evidence>
<dbReference type="GO" id="GO:0051213">
    <property type="term" value="F:dioxygenase activity"/>
    <property type="evidence" value="ECO:0007669"/>
    <property type="project" value="UniProtKB-KW"/>
</dbReference>
<dbReference type="KEGG" id="mbe:MBM_06109"/>
<evidence type="ECO:0000313" key="3">
    <source>
        <dbReference type="EMBL" id="EKD15481.1"/>
    </source>
</evidence>
<dbReference type="Pfam" id="PF02668">
    <property type="entry name" value="TauD"/>
    <property type="match status" value="1"/>
</dbReference>
<name>K1WR28_MARBU</name>
<dbReference type="SUPFAM" id="SSF51197">
    <property type="entry name" value="Clavaminate synthase-like"/>
    <property type="match status" value="1"/>
</dbReference>
<proteinExistence type="predicted"/>
<keyword evidence="4" id="KW-1185">Reference proteome</keyword>
<dbReference type="HOGENOM" id="CLU_1409056_0_0_1"/>
<dbReference type="AlphaFoldDB" id="K1WR28"/>
<protein>
    <submittedName>
        <fullName evidence="3">Taurine catabolism dioxygenase family protein</fullName>
    </submittedName>
</protein>
<dbReference type="EMBL" id="JH921441">
    <property type="protein sequence ID" value="EKD15481.1"/>
    <property type="molecule type" value="Genomic_DNA"/>
</dbReference>
<sequence length="193" mass="21912">MVYNELVRTRPDVVCLLAKPDWPADVQKLTYRWDPNFLSERSASLFPEGKTILNFSAALIKAHTRSLLDENQPLLSTAQLDALETVVATPNKHHLKVSMQPGDLQFVNNCAILHAREPFQDDNVNKNTWFAYGSLVRTGYGDFLMTWATSDQSSSMETKTRGIGRLNLWLGRNRRFPIAHRTELFRHSPGALS</sequence>
<dbReference type="Gene3D" id="3.60.130.10">
    <property type="entry name" value="Clavaminate synthase-like"/>
    <property type="match status" value="1"/>
</dbReference>
<gene>
    <name evidence="3" type="ORF">MBM_06109</name>
</gene>